<name>A0A6A5YNV0_9PLEO</name>
<proteinExistence type="predicted"/>
<feature type="compositionally biased region" description="Low complexity" evidence="7">
    <location>
        <begin position="350"/>
        <end position="367"/>
    </location>
</feature>
<dbReference type="PROSITE" id="PS50158">
    <property type="entry name" value="ZF_CCHC"/>
    <property type="match status" value="1"/>
</dbReference>
<evidence type="ECO:0000256" key="7">
    <source>
        <dbReference type="SAM" id="MobiDB-lite"/>
    </source>
</evidence>
<feature type="domain" description="DWNN" evidence="9">
    <location>
        <begin position="5"/>
        <end position="78"/>
    </location>
</feature>
<feature type="domain" description="CCHC-type" evidence="8">
    <location>
        <begin position="163"/>
        <end position="177"/>
    </location>
</feature>
<dbReference type="PANTHER" id="PTHR15439:SF0">
    <property type="entry name" value="CELL DIVISION CYCLE AND APOPTOSIS REGULATOR PROTEIN 1-RELATED"/>
    <property type="match status" value="1"/>
</dbReference>
<keyword evidence="4" id="KW-0862">Zinc</keyword>
<dbReference type="EMBL" id="ML977346">
    <property type="protein sequence ID" value="KAF2108623.1"/>
    <property type="molecule type" value="Genomic_DNA"/>
</dbReference>
<dbReference type="SUPFAM" id="SSF57756">
    <property type="entry name" value="Retrovirus zinc finger-like domains"/>
    <property type="match status" value="1"/>
</dbReference>
<dbReference type="GO" id="GO:0006511">
    <property type="term" value="P:ubiquitin-dependent protein catabolic process"/>
    <property type="evidence" value="ECO:0007669"/>
    <property type="project" value="TreeGrafter"/>
</dbReference>
<dbReference type="CDD" id="cd16620">
    <property type="entry name" value="vRING-HC-C4C4_RBBP6"/>
    <property type="match status" value="1"/>
</dbReference>
<reference evidence="10" key="1">
    <citation type="journal article" date="2020" name="Stud. Mycol.">
        <title>101 Dothideomycetes genomes: a test case for predicting lifestyles and emergence of pathogens.</title>
        <authorList>
            <person name="Haridas S."/>
            <person name="Albert R."/>
            <person name="Binder M."/>
            <person name="Bloem J."/>
            <person name="Labutti K."/>
            <person name="Salamov A."/>
            <person name="Andreopoulos B."/>
            <person name="Baker S."/>
            <person name="Barry K."/>
            <person name="Bills G."/>
            <person name="Bluhm B."/>
            <person name="Cannon C."/>
            <person name="Castanera R."/>
            <person name="Culley D."/>
            <person name="Daum C."/>
            <person name="Ezra D."/>
            <person name="Gonzalez J."/>
            <person name="Henrissat B."/>
            <person name="Kuo A."/>
            <person name="Liang C."/>
            <person name="Lipzen A."/>
            <person name="Lutzoni F."/>
            <person name="Magnuson J."/>
            <person name="Mondo S."/>
            <person name="Nolan M."/>
            <person name="Ohm R."/>
            <person name="Pangilinan J."/>
            <person name="Park H.-J."/>
            <person name="Ramirez L."/>
            <person name="Alfaro M."/>
            <person name="Sun H."/>
            <person name="Tritt A."/>
            <person name="Yoshinaga Y."/>
            <person name="Zwiers L.-H."/>
            <person name="Turgeon B."/>
            <person name="Goodwin S."/>
            <person name="Spatafora J."/>
            <person name="Crous P."/>
            <person name="Grigoriev I."/>
        </authorList>
    </citation>
    <scope>NUCLEOTIDE SEQUENCE</scope>
    <source>
        <strain evidence="10">CBS 627.86</strain>
    </source>
</reference>
<feature type="compositionally biased region" description="Polar residues" evidence="7">
    <location>
        <begin position="448"/>
        <end position="461"/>
    </location>
</feature>
<evidence type="ECO:0000256" key="3">
    <source>
        <dbReference type="ARBA" id="ARBA00022771"/>
    </source>
</evidence>
<dbReference type="GO" id="GO:0003676">
    <property type="term" value="F:nucleic acid binding"/>
    <property type="evidence" value="ECO:0007669"/>
    <property type="project" value="InterPro"/>
</dbReference>
<dbReference type="InterPro" id="IPR033489">
    <property type="entry name" value="RBBP6"/>
</dbReference>
<keyword evidence="5" id="KW-0539">Nucleus</keyword>
<dbReference type="GO" id="GO:0016567">
    <property type="term" value="P:protein ubiquitination"/>
    <property type="evidence" value="ECO:0007669"/>
    <property type="project" value="InterPro"/>
</dbReference>
<evidence type="ECO:0000256" key="2">
    <source>
        <dbReference type="ARBA" id="ARBA00022723"/>
    </source>
</evidence>
<evidence type="ECO:0000259" key="8">
    <source>
        <dbReference type="PROSITE" id="PS50158"/>
    </source>
</evidence>
<dbReference type="Proteomes" id="UP000799770">
    <property type="component" value="Unassembled WGS sequence"/>
</dbReference>
<sequence>MSSSLFYRFRNQTTSNRITFDGTSITVFEAKRDIINQEKLGSGDDLDFLLFHEDGKTEYDDDTELIPRSQTAIAVRRPAQRGYGRAARYVSGRPPVRAIKKTTDTARPAAAGTEADAEAAFFAEESAAWATQKEALSHAKPVFTKGRKPANVPDHPPPPGYVCYRCGQKGHWIQVCPTNDDPDFKPTARAKRSTGIPQAFLKKVEKPVDGDLENMHGVMLNADGEYVQVMADTKTWEKFQEKTKATKAKASTVDAVNKEAEARGLVCSIDKRVFVDPVKMPCCGKTYCHECAENALADADLVCPNCSTDGILIDDLEADAEMVEKIRVFESEKAKEKAEREQQAQEDLKQPVNASSPSSSANQNISVPPTSDEKAKASDNRGPSATRSPTPGSVPRAQSTADSKSPLTVAAKPATGNDSDTDRSTTSKKRKEAPNDIMPPTAPKAMRLQNQQGAQQTQDSSANIEKQFIEQMEALKNGAMPNMPVPMPNMPMNPNMAMSIGMPMNPMMGAMNPMAMQGMNGWNNGYNTGYPNQGFNNQGFPNQYNQGYPNQAYQNQYNQGYPNQFNQPYANNNFGGGFQQQQQQQQNDTSAYERMPVNPHRAQKNRRQRAPDFHYV</sequence>
<dbReference type="InterPro" id="IPR013083">
    <property type="entry name" value="Znf_RING/FYVE/PHD"/>
</dbReference>
<dbReference type="InterPro" id="IPR025829">
    <property type="entry name" value="Zn_knuckle_CX2CX3GHX4C"/>
</dbReference>
<dbReference type="PROSITE" id="PS51282">
    <property type="entry name" value="DWNN"/>
    <property type="match status" value="1"/>
</dbReference>
<dbReference type="SMART" id="SM00343">
    <property type="entry name" value="ZnF_C2HC"/>
    <property type="match status" value="1"/>
</dbReference>
<feature type="compositionally biased region" description="Basic and acidic residues" evidence="7">
    <location>
        <begin position="331"/>
        <end position="349"/>
    </location>
</feature>
<dbReference type="SMART" id="SM01180">
    <property type="entry name" value="DWNN"/>
    <property type="match status" value="1"/>
</dbReference>
<evidence type="ECO:0000256" key="1">
    <source>
        <dbReference type="ARBA" id="ARBA00004123"/>
    </source>
</evidence>
<evidence type="ECO:0000259" key="9">
    <source>
        <dbReference type="PROSITE" id="PS51282"/>
    </source>
</evidence>
<protein>
    <submittedName>
        <fullName evidence="10">DWNN domain-containing protein</fullName>
    </submittedName>
</protein>
<dbReference type="GO" id="GO:0061630">
    <property type="term" value="F:ubiquitin protein ligase activity"/>
    <property type="evidence" value="ECO:0007669"/>
    <property type="project" value="InterPro"/>
</dbReference>
<dbReference type="Gene3D" id="3.10.20.90">
    <property type="entry name" value="Phosphatidylinositol 3-kinase Catalytic Subunit, Chain A, domain 1"/>
    <property type="match status" value="1"/>
</dbReference>
<dbReference type="InterPro" id="IPR001878">
    <property type="entry name" value="Znf_CCHC"/>
</dbReference>
<feature type="region of interest" description="Disordered" evidence="7">
    <location>
        <begin position="331"/>
        <end position="461"/>
    </location>
</feature>
<feature type="compositionally biased region" description="Low complexity" evidence="7">
    <location>
        <begin position="560"/>
        <end position="587"/>
    </location>
</feature>
<feature type="compositionally biased region" description="Polar residues" evidence="7">
    <location>
        <begin position="381"/>
        <end position="406"/>
    </location>
</feature>
<evidence type="ECO:0000256" key="6">
    <source>
        <dbReference type="PROSITE-ProRule" id="PRU00047"/>
    </source>
</evidence>
<dbReference type="GO" id="GO:0008270">
    <property type="term" value="F:zinc ion binding"/>
    <property type="evidence" value="ECO:0007669"/>
    <property type="project" value="UniProtKB-KW"/>
</dbReference>
<evidence type="ECO:0000313" key="10">
    <source>
        <dbReference type="EMBL" id="KAF2108623.1"/>
    </source>
</evidence>
<dbReference type="InterPro" id="IPR014891">
    <property type="entry name" value="DWNN_domain"/>
</dbReference>
<dbReference type="GO" id="GO:0005634">
    <property type="term" value="C:nucleus"/>
    <property type="evidence" value="ECO:0007669"/>
    <property type="project" value="UniProtKB-SubCell"/>
</dbReference>
<dbReference type="PANTHER" id="PTHR15439">
    <property type="entry name" value="RETINOBLASTOMA-BINDING PROTEIN 6"/>
    <property type="match status" value="1"/>
</dbReference>
<evidence type="ECO:0000256" key="5">
    <source>
        <dbReference type="ARBA" id="ARBA00023242"/>
    </source>
</evidence>
<comment type="subcellular location">
    <subcellularLocation>
        <location evidence="1">Nucleus</location>
    </subcellularLocation>
</comment>
<organism evidence="10 11">
    <name type="scientific">Lophiotrema nucula</name>
    <dbReference type="NCBI Taxonomy" id="690887"/>
    <lineage>
        <taxon>Eukaryota</taxon>
        <taxon>Fungi</taxon>
        <taxon>Dikarya</taxon>
        <taxon>Ascomycota</taxon>
        <taxon>Pezizomycotina</taxon>
        <taxon>Dothideomycetes</taxon>
        <taxon>Pleosporomycetidae</taxon>
        <taxon>Pleosporales</taxon>
        <taxon>Lophiotremataceae</taxon>
        <taxon>Lophiotrema</taxon>
    </lineage>
</organism>
<dbReference type="AlphaFoldDB" id="A0A6A5YNV0"/>
<dbReference type="GO" id="GO:0006397">
    <property type="term" value="P:mRNA processing"/>
    <property type="evidence" value="ECO:0007669"/>
    <property type="project" value="InterPro"/>
</dbReference>
<dbReference type="Pfam" id="PF08783">
    <property type="entry name" value="DWNN"/>
    <property type="match status" value="1"/>
</dbReference>
<dbReference type="Pfam" id="PF13696">
    <property type="entry name" value="zf-CCHC_2"/>
    <property type="match status" value="1"/>
</dbReference>
<dbReference type="Gene3D" id="3.30.40.10">
    <property type="entry name" value="Zinc/RING finger domain, C3HC4 (zinc finger)"/>
    <property type="match status" value="1"/>
</dbReference>
<gene>
    <name evidence="10" type="ORF">BDV96DRAFT_256051</name>
</gene>
<evidence type="ECO:0000256" key="4">
    <source>
        <dbReference type="ARBA" id="ARBA00022833"/>
    </source>
</evidence>
<dbReference type="OrthoDB" id="106784at2759"/>
<feature type="region of interest" description="Disordered" evidence="7">
    <location>
        <begin position="560"/>
        <end position="616"/>
    </location>
</feature>
<dbReference type="Gene3D" id="4.10.60.10">
    <property type="entry name" value="Zinc finger, CCHC-type"/>
    <property type="match status" value="1"/>
</dbReference>
<dbReference type="SUPFAM" id="SSF57850">
    <property type="entry name" value="RING/U-box"/>
    <property type="match status" value="1"/>
</dbReference>
<dbReference type="InterPro" id="IPR036875">
    <property type="entry name" value="Znf_CCHC_sf"/>
</dbReference>
<keyword evidence="11" id="KW-1185">Reference proteome</keyword>
<evidence type="ECO:0000313" key="11">
    <source>
        <dbReference type="Proteomes" id="UP000799770"/>
    </source>
</evidence>
<keyword evidence="2" id="KW-0479">Metal-binding</keyword>
<accession>A0A6A5YNV0</accession>
<keyword evidence="3 6" id="KW-0863">Zinc-finger</keyword>